<evidence type="ECO:0000256" key="1">
    <source>
        <dbReference type="SAM" id="Phobius"/>
    </source>
</evidence>
<evidence type="ECO:0000313" key="3">
    <source>
        <dbReference type="Proteomes" id="UP001319180"/>
    </source>
</evidence>
<feature type="transmembrane region" description="Helical" evidence="1">
    <location>
        <begin position="9"/>
        <end position="30"/>
    </location>
</feature>
<comment type="caution">
    <text evidence="2">The sequence shown here is derived from an EMBL/GenBank/DDBJ whole genome shotgun (WGS) entry which is preliminary data.</text>
</comment>
<keyword evidence="1" id="KW-0472">Membrane</keyword>
<organism evidence="2 3">
    <name type="scientific">Dawidia soli</name>
    <dbReference type="NCBI Taxonomy" id="2782352"/>
    <lineage>
        <taxon>Bacteria</taxon>
        <taxon>Pseudomonadati</taxon>
        <taxon>Bacteroidota</taxon>
        <taxon>Cytophagia</taxon>
        <taxon>Cytophagales</taxon>
        <taxon>Chryseotaleaceae</taxon>
        <taxon>Dawidia</taxon>
    </lineage>
</organism>
<dbReference type="EMBL" id="JAHESC010000012">
    <property type="protein sequence ID" value="MBT1686938.1"/>
    <property type="molecule type" value="Genomic_DNA"/>
</dbReference>
<proteinExistence type="predicted"/>
<feature type="transmembrane region" description="Helical" evidence="1">
    <location>
        <begin position="50"/>
        <end position="72"/>
    </location>
</feature>
<protein>
    <submittedName>
        <fullName evidence="2">Uncharacterized protein</fullName>
    </submittedName>
</protein>
<dbReference type="Proteomes" id="UP001319180">
    <property type="component" value="Unassembled WGS sequence"/>
</dbReference>
<keyword evidence="1" id="KW-0812">Transmembrane</keyword>
<reference evidence="2 3" key="1">
    <citation type="submission" date="2021-05" db="EMBL/GenBank/DDBJ databases">
        <title>A Polyphasic approach of four new species of the genus Ohtaekwangia: Ohtaekwangia histidinii sp. nov., Ohtaekwangia cretensis sp. nov., Ohtaekwangia indiensis sp. nov., Ohtaekwangia reichenbachii sp. nov. from diverse environment.</title>
        <authorList>
            <person name="Octaviana S."/>
        </authorList>
    </citation>
    <scope>NUCLEOTIDE SEQUENCE [LARGE SCALE GENOMIC DNA]</scope>
    <source>
        <strain evidence="2 3">PWU37</strain>
    </source>
</reference>
<sequence>MREIIAKELLYFFFAVITAIPVAFLFLHLLQLDPEHTRMGDDEHVLEVDLMLIGGALGFLGVYVMRLTVWAVKQIVH</sequence>
<keyword evidence="1" id="KW-1133">Transmembrane helix</keyword>
<name>A0AAP2D7P4_9BACT</name>
<dbReference type="AlphaFoldDB" id="A0AAP2D7P4"/>
<evidence type="ECO:0000313" key="2">
    <source>
        <dbReference type="EMBL" id="MBT1686938.1"/>
    </source>
</evidence>
<gene>
    <name evidence="2" type="ORF">KK078_10235</name>
</gene>
<dbReference type="RefSeq" id="WP_254090173.1">
    <property type="nucleotide sequence ID" value="NZ_JAHESC010000012.1"/>
</dbReference>
<accession>A0AAP2D7P4</accession>
<keyword evidence="3" id="KW-1185">Reference proteome</keyword>